<evidence type="ECO:0000313" key="3">
    <source>
        <dbReference type="Proteomes" id="UP001188597"/>
    </source>
</evidence>
<feature type="compositionally biased region" description="Acidic residues" evidence="1">
    <location>
        <begin position="11"/>
        <end position="22"/>
    </location>
</feature>
<reference evidence="2" key="1">
    <citation type="submission" date="2022-12" db="EMBL/GenBank/DDBJ databases">
        <title>Draft genome assemblies for two species of Escallonia (Escalloniales).</title>
        <authorList>
            <person name="Chanderbali A."/>
            <person name="Dervinis C."/>
            <person name="Anghel I."/>
            <person name="Soltis D."/>
            <person name="Soltis P."/>
            <person name="Zapata F."/>
        </authorList>
    </citation>
    <scope>NUCLEOTIDE SEQUENCE</scope>
    <source>
        <strain evidence="2">UCBG64.0493</strain>
        <tissue evidence="2">Leaf</tissue>
    </source>
</reference>
<evidence type="ECO:0000256" key="1">
    <source>
        <dbReference type="SAM" id="MobiDB-lite"/>
    </source>
</evidence>
<protein>
    <submittedName>
        <fullName evidence="2">Uncharacterized protein</fullName>
    </submittedName>
</protein>
<gene>
    <name evidence="2" type="ORF">RJ639_021798</name>
</gene>
<organism evidence="2 3">
    <name type="scientific">Escallonia herrerae</name>
    <dbReference type="NCBI Taxonomy" id="1293975"/>
    <lineage>
        <taxon>Eukaryota</taxon>
        <taxon>Viridiplantae</taxon>
        <taxon>Streptophyta</taxon>
        <taxon>Embryophyta</taxon>
        <taxon>Tracheophyta</taxon>
        <taxon>Spermatophyta</taxon>
        <taxon>Magnoliopsida</taxon>
        <taxon>eudicotyledons</taxon>
        <taxon>Gunneridae</taxon>
        <taxon>Pentapetalae</taxon>
        <taxon>asterids</taxon>
        <taxon>campanulids</taxon>
        <taxon>Escalloniales</taxon>
        <taxon>Escalloniaceae</taxon>
        <taxon>Escallonia</taxon>
    </lineage>
</organism>
<name>A0AA89AH39_9ASTE</name>
<dbReference type="Proteomes" id="UP001188597">
    <property type="component" value="Unassembled WGS sequence"/>
</dbReference>
<keyword evidence="3" id="KW-1185">Reference proteome</keyword>
<dbReference type="EMBL" id="JAVXUP010002686">
    <property type="protein sequence ID" value="KAK3001937.1"/>
    <property type="molecule type" value="Genomic_DNA"/>
</dbReference>
<accession>A0AA89AH39</accession>
<evidence type="ECO:0000313" key="2">
    <source>
        <dbReference type="EMBL" id="KAK3001937.1"/>
    </source>
</evidence>
<dbReference type="AlphaFoldDB" id="A0AA89AH39"/>
<comment type="caution">
    <text evidence="2">The sequence shown here is derived from an EMBL/GenBank/DDBJ whole genome shotgun (WGS) entry which is preliminary data.</text>
</comment>
<proteinExistence type="predicted"/>
<sequence length="128" mass="13811">MEIADPLLLSGEEDDIDEDQEEKVEGNVTSRMKDGLASLFRIGLSCSSTLPGDRMPKNVVVNQMLATRDLFIGSKDTNISRLEVGKDIKKQGKESGAELSKVGFEDIPDTDTVILLVAGGEFLAAPVE</sequence>
<feature type="region of interest" description="Disordered" evidence="1">
    <location>
        <begin position="1"/>
        <end position="28"/>
    </location>
</feature>